<dbReference type="Proteomes" id="UP000887580">
    <property type="component" value="Unplaced"/>
</dbReference>
<accession>A0AC35G360</accession>
<dbReference type="WBParaSite" id="PS1159_v2.g22895.t2">
    <property type="protein sequence ID" value="PS1159_v2.g22895.t2"/>
    <property type="gene ID" value="PS1159_v2.g22895"/>
</dbReference>
<organism evidence="1 2">
    <name type="scientific">Panagrolaimus sp. PS1159</name>
    <dbReference type="NCBI Taxonomy" id="55785"/>
    <lineage>
        <taxon>Eukaryota</taxon>
        <taxon>Metazoa</taxon>
        <taxon>Ecdysozoa</taxon>
        <taxon>Nematoda</taxon>
        <taxon>Chromadorea</taxon>
        <taxon>Rhabditida</taxon>
        <taxon>Tylenchina</taxon>
        <taxon>Panagrolaimomorpha</taxon>
        <taxon>Panagrolaimoidea</taxon>
        <taxon>Panagrolaimidae</taxon>
        <taxon>Panagrolaimus</taxon>
    </lineage>
</organism>
<evidence type="ECO:0000313" key="1">
    <source>
        <dbReference type="Proteomes" id="UP000887580"/>
    </source>
</evidence>
<name>A0AC35G360_9BILA</name>
<proteinExistence type="predicted"/>
<evidence type="ECO:0000313" key="2">
    <source>
        <dbReference type="WBParaSite" id="PS1159_v2.g22895.t2"/>
    </source>
</evidence>
<reference evidence="2" key="1">
    <citation type="submission" date="2022-11" db="UniProtKB">
        <authorList>
            <consortium name="WormBaseParasite"/>
        </authorList>
    </citation>
    <scope>IDENTIFICATION</scope>
</reference>
<protein>
    <submittedName>
        <fullName evidence="2">von Hippel-Lindau disease tumour suppressor beta domain-containing protein</fullName>
    </submittedName>
</protein>
<sequence>MSNPPNNALVPVNNINQAVIPFHRQRIFPPRVMVFFINTTDTIVNVRWLNSVYTIVNVRWLNTDNTYKDYGDLHPKSYRHVSTFYGHRWAFYDTKDGELLTTNYNSPDDEEEIYFAAKLPENYILGEESPKQNVLIFRRRTVETLTYSALKAVARRPDLMQLQLAPKIKEALISYYQERQAFLQQWRRDVAARQPRPA</sequence>